<dbReference type="EMBL" id="CP136920">
    <property type="protein sequence ID" value="WOO40532.1"/>
    <property type="molecule type" value="Genomic_DNA"/>
</dbReference>
<evidence type="ECO:0000313" key="4">
    <source>
        <dbReference type="EMBL" id="WOO40385.1"/>
    </source>
</evidence>
<dbReference type="InterPro" id="IPR046454">
    <property type="entry name" value="GpA_endonuclease"/>
</dbReference>
<dbReference type="RefSeq" id="WP_317832609.1">
    <property type="nucleotide sequence ID" value="NZ_CP136920.1"/>
</dbReference>
<dbReference type="KEGG" id="puo:RZN69_17580"/>
<dbReference type="KEGG" id="puo:RZN69_17335"/>
<sequence>MGRVDTVIERAFQLLIIPEPIPAYQWAAENRFLPSEVTAVQGMYDPEFAPFQKEPQDSFFDDDVQVTVLQWAARQGKTECINNLEGCSIDRDPSNILVAYPTIDSSEKWAKEMFEPMRDNTPSIKAKISEPKSRDGDNTIRSKKFPGGRISAIGTNSPSGFRQIQARIVIADEIDAMEDGKEGDPITLLFKRADNYADSIQVLASTPTIKGLSRIQTWFEKGDQRYWFVKCCNDACGHWQTLKWEQLDWSKQGTRDDPRYICEECGHAHNDKERVRMVRNGEWRPTATFNGVRSYHLNGLYSVFPAKKGFKNNKMIQFVEEFYDAKEQGSQGLQVWTNTFKAEVFDDSAEQMDYEAIHARAEHYDPSDEPIPDGSLMLVLGADVQGSPARIEAEVVAYGEGFESWGLGYYQFMGDLEDPETWKPFRDLLEKQWKLYNGGSLKLARGFIDMGHRDDLVLPFCKSCLAVGIKLYPVRGKGTEGRNTPPIVGRPSKNNRLRLPHYMIGDVATKKSVYADVAREPGGSHTCHFPKGNGYDLEYYRQLVAAERLVMKYQGGRPYQTFINPEKLPNEALDIRKYAYAAAVSLDPRWNDIAKNVEKLATKQKEEARVAPKPLESARPVAVPRPYRQQRRTSFVNRWRHH</sequence>
<feature type="compositionally biased region" description="Basic and acidic residues" evidence="1">
    <location>
        <begin position="127"/>
        <end position="140"/>
    </location>
</feature>
<dbReference type="GO" id="GO:0016887">
    <property type="term" value="F:ATP hydrolysis activity"/>
    <property type="evidence" value="ECO:0007669"/>
    <property type="project" value="InterPro"/>
</dbReference>
<keyword evidence="8" id="KW-1185">Reference proteome</keyword>
<reference evidence="4 8" key="1">
    <citation type="submission" date="2023-10" db="EMBL/GenBank/DDBJ databases">
        <title>Rubellicoccus peritrichatus gen. nov., sp. nov., isolated from an algae of coral reef tank.</title>
        <authorList>
            <person name="Luo J."/>
        </authorList>
    </citation>
    <scope>NUCLEOTIDE SEQUENCE [LARGE SCALE GENOMIC DNA]</scope>
    <source>
        <strain evidence="4 8">CR14</strain>
    </source>
</reference>
<evidence type="ECO:0000259" key="3">
    <source>
        <dbReference type="Pfam" id="PF20454"/>
    </source>
</evidence>
<evidence type="ECO:0000259" key="2">
    <source>
        <dbReference type="Pfam" id="PF05876"/>
    </source>
</evidence>
<protein>
    <submittedName>
        <fullName evidence="4">Terminase gpA endonuclease subunit</fullName>
    </submittedName>
</protein>
<dbReference type="Proteomes" id="UP001304300">
    <property type="component" value="Chromosome"/>
</dbReference>
<keyword evidence="4" id="KW-0540">Nuclease</keyword>
<dbReference type="GO" id="GO:0004519">
    <property type="term" value="F:endonuclease activity"/>
    <property type="evidence" value="ECO:0007669"/>
    <property type="project" value="UniProtKB-KW"/>
</dbReference>
<evidence type="ECO:0000256" key="1">
    <source>
        <dbReference type="SAM" id="MobiDB-lite"/>
    </source>
</evidence>
<name>A0AAQ3L6T2_9BACT</name>
<evidence type="ECO:0000313" key="7">
    <source>
        <dbReference type="EMBL" id="WOO40532.1"/>
    </source>
</evidence>
<dbReference type="KEGG" id="puo:RZN69_18070"/>
<evidence type="ECO:0000313" key="5">
    <source>
        <dbReference type="EMBL" id="WOO40434.1"/>
    </source>
</evidence>
<organism evidence="4 8">
    <name type="scientific">Rubellicoccus peritrichatus</name>
    <dbReference type="NCBI Taxonomy" id="3080537"/>
    <lineage>
        <taxon>Bacteria</taxon>
        <taxon>Pseudomonadati</taxon>
        <taxon>Verrucomicrobiota</taxon>
        <taxon>Opitutia</taxon>
        <taxon>Puniceicoccales</taxon>
        <taxon>Cerasicoccaceae</taxon>
        <taxon>Rubellicoccus</taxon>
    </lineage>
</organism>
<dbReference type="EMBL" id="CP136920">
    <property type="protein sequence ID" value="WOO40434.1"/>
    <property type="molecule type" value="Genomic_DNA"/>
</dbReference>
<keyword evidence="4" id="KW-0378">Hydrolase</keyword>
<dbReference type="Gene3D" id="3.40.50.300">
    <property type="entry name" value="P-loop containing nucleotide triphosphate hydrolases"/>
    <property type="match status" value="1"/>
</dbReference>
<gene>
    <name evidence="4" type="ORF">RZN69_17335</name>
    <name evidence="5" type="ORF">RZN69_17580</name>
    <name evidence="6" type="ORF">RZN69_17825</name>
    <name evidence="7" type="ORF">RZN69_18070</name>
</gene>
<dbReference type="InterPro" id="IPR046453">
    <property type="entry name" value="GpA_ATPase"/>
</dbReference>
<dbReference type="InterPro" id="IPR027417">
    <property type="entry name" value="P-loop_NTPase"/>
</dbReference>
<evidence type="ECO:0000313" key="8">
    <source>
        <dbReference type="Proteomes" id="UP001304300"/>
    </source>
</evidence>
<dbReference type="EMBL" id="CP136920">
    <property type="protein sequence ID" value="WOO40385.1"/>
    <property type="molecule type" value="Genomic_DNA"/>
</dbReference>
<dbReference type="EMBL" id="CP136920">
    <property type="protein sequence ID" value="WOO40483.1"/>
    <property type="molecule type" value="Genomic_DNA"/>
</dbReference>
<proteinExistence type="predicted"/>
<feature type="domain" description="Phage terminase large subunit GpA ATPase" evidence="2">
    <location>
        <begin position="40"/>
        <end position="283"/>
    </location>
</feature>
<dbReference type="KEGG" id="puo:RZN69_17825"/>
<accession>A0AAQ3L6T2</accession>
<evidence type="ECO:0000313" key="6">
    <source>
        <dbReference type="EMBL" id="WOO40483.1"/>
    </source>
</evidence>
<feature type="domain" description="Terminase large subunit GpA endonuclease" evidence="3">
    <location>
        <begin position="293"/>
        <end position="589"/>
    </location>
</feature>
<dbReference type="Pfam" id="PF05876">
    <property type="entry name" value="GpA_ATPase"/>
    <property type="match status" value="1"/>
</dbReference>
<feature type="region of interest" description="Disordered" evidence="1">
    <location>
        <begin position="127"/>
        <end position="149"/>
    </location>
</feature>
<dbReference type="Pfam" id="PF20454">
    <property type="entry name" value="GpA_nuclease"/>
    <property type="match status" value="1"/>
</dbReference>
<dbReference type="AlphaFoldDB" id="A0AAQ3L6T2"/>
<keyword evidence="4" id="KW-0255">Endonuclease</keyword>